<sequence>MSEETDMGARGRMEQHGMDFSLVEMYFHISPEGMEEAVFQLPAAEFRNKEAMQIALAAGGQMVQATGNELAASFIGTSLCNACSVMLLMAAQYNRLLDLSMNNLTLQVELHDDHAHLGYKIESLRWQDLPQEEPAWSGFLLARMTDYITNEVVPAVEAIAEHAGVKNAMIWSQYAYQLAFVRDFVQENEPRQEVLARFLRGYELVTEGIPAEAFNRKRNPFLMTSPRFVDNPWEPEKPIMLRSSCCMYNCRVGGEKCYNCPKMTHDEREIRKAQVLAELEKSTATA</sequence>
<reference evidence="1 2" key="1">
    <citation type="submission" date="2020-08" db="EMBL/GenBank/DDBJ databases">
        <title>Genomic Encyclopedia of Type Strains, Phase III (KMG-III): the genomes of soil and plant-associated and newly described type strains.</title>
        <authorList>
            <person name="Whitman W."/>
        </authorList>
    </citation>
    <scope>NUCLEOTIDE SEQUENCE [LARGE SCALE GENOMIC DNA]</scope>
    <source>
        <strain evidence="1 2">CECT 5862</strain>
    </source>
</reference>
<organism evidence="1 2">
    <name type="scientific">Paenibacillus phyllosphaerae</name>
    <dbReference type="NCBI Taxonomy" id="274593"/>
    <lineage>
        <taxon>Bacteria</taxon>
        <taxon>Bacillati</taxon>
        <taxon>Bacillota</taxon>
        <taxon>Bacilli</taxon>
        <taxon>Bacillales</taxon>
        <taxon>Paenibacillaceae</taxon>
        <taxon>Paenibacillus</taxon>
    </lineage>
</organism>
<evidence type="ECO:0000313" key="2">
    <source>
        <dbReference type="Proteomes" id="UP000570361"/>
    </source>
</evidence>
<proteinExistence type="predicted"/>
<comment type="caution">
    <text evidence="1">The sequence shown here is derived from an EMBL/GenBank/DDBJ whole genome shotgun (WGS) entry which is preliminary data.</text>
</comment>
<protein>
    <submittedName>
        <fullName evidence="1">Ferric iron reductase protein FhuF</fullName>
    </submittedName>
</protein>
<dbReference type="Proteomes" id="UP000570361">
    <property type="component" value="Unassembled WGS sequence"/>
</dbReference>
<accession>A0A7W5ATR3</accession>
<dbReference type="RefSeq" id="WP_183596877.1">
    <property type="nucleotide sequence ID" value="NZ_JACHXK010000001.1"/>
</dbReference>
<name>A0A7W5ATR3_9BACL</name>
<dbReference type="AlphaFoldDB" id="A0A7W5ATR3"/>
<gene>
    <name evidence="1" type="ORF">FHS18_000646</name>
</gene>
<keyword evidence="2" id="KW-1185">Reference proteome</keyword>
<dbReference type="EMBL" id="JACHXK010000001">
    <property type="protein sequence ID" value="MBB3108618.1"/>
    <property type="molecule type" value="Genomic_DNA"/>
</dbReference>
<evidence type="ECO:0000313" key="1">
    <source>
        <dbReference type="EMBL" id="MBB3108618.1"/>
    </source>
</evidence>